<dbReference type="InterPro" id="IPR016152">
    <property type="entry name" value="PTrfase/Anion_transptr"/>
</dbReference>
<dbReference type="EMBL" id="JOKH01000003">
    <property type="protein sequence ID" value="KEQ17619.1"/>
    <property type="molecule type" value="Genomic_DNA"/>
</dbReference>
<dbReference type="GO" id="GO:0009401">
    <property type="term" value="P:phosphoenolpyruvate-dependent sugar phosphotransferase system"/>
    <property type="evidence" value="ECO:0007669"/>
    <property type="project" value="UniProtKB-KW"/>
</dbReference>
<dbReference type="InterPro" id="IPR051351">
    <property type="entry name" value="Ascorbate-PTS_EIIA_comp"/>
</dbReference>
<keyword evidence="6" id="KW-0418">Kinase</keyword>
<dbReference type="Gene3D" id="3.40.930.10">
    <property type="entry name" value="Mannitol-specific EII, Chain A"/>
    <property type="match status" value="1"/>
</dbReference>
<evidence type="ECO:0000256" key="6">
    <source>
        <dbReference type="ARBA" id="ARBA00022777"/>
    </source>
</evidence>
<dbReference type="PANTHER" id="PTHR36203:SF4">
    <property type="entry name" value="MANNITOL-SPECIFIC CRYPTIC PHOSPHOTRANSFERASE ENZYME IIA COMPONENT"/>
    <property type="match status" value="1"/>
</dbReference>
<dbReference type="GO" id="GO:0016301">
    <property type="term" value="F:kinase activity"/>
    <property type="evidence" value="ECO:0007669"/>
    <property type="project" value="UniProtKB-KW"/>
</dbReference>
<dbReference type="Pfam" id="PF00359">
    <property type="entry name" value="PTS_EIIA_2"/>
    <property type="match status" value="1"/>
</dbReference>
<evidence type="ECO:0000313" key="8">
    <source>
        <dbReference type="EMBL" id="KEQ17619.1"/>
    </source>
</evidence>
<organism evidence="8 9">
    <name type="scientific">Endozoicomonas numazuensis</name>
    <dbReference type="NCBI Taxonomy" id="1137799"/>
    <lineage>
        <taxon>Bacteria</taxon>
        <taxon>Pseudomonadati</taxon>
        <taxon>Pseudomonadota</taxon>
        <taxon>Gammaproteobacteria</taxon>
        <taxon>Oceanospirillales</taxon>
        <taxon>Endozoicomonadaceae</taxon>
        <taxon>Endozoicomonas</taxon>
    </lineage>
</organism>
<gene>
    <name evidence="8" type="primary">cmtB</name>
    <name evidence="8" type="ORF">GZ78_17990</name>
</gene>
<comment type="caution">
    <text evidence="8">The sequence shown here is derived from an EMBL/GenBank/DDBJ whole genome shotgun (WGS) entry which is preliminary data.</text>
</comment>
<dbReference type="GO" id="GO:0005737">
    <property type="term" value="C:cytoplasm"/>
    <property type="evidence" value="ECO:0007669"/>
    <property type="project" value="UniProtKB-SubCell"/>
</dbReference>
<evidence type="ECO:0000256" key="5">
    <source>
        <dbReference type="ARBA" id="ARBA00022683"/>
    </source>
</evidence>
<dbReference type="eggNOG" id="COG1762">
    <property type="taxonomic scope" value="Bacteria"/>
</dbReference>
<comment type="subcellular location">
    <subcellularLocation>
        <location evidence="1">Cytoplasm</location>
    </subcellularLocation>
</comment>
<evidence type="ECO:0000256" key="1">
    <source>
        <dbReference type="ARBA" id="ARBA00004496"/>
    </source>
</evidence>
<dbReference type="OrthoDB" id="1634238at2"/>
<keyword evidence="9" id="KW-1185">Reference proteome</keyword>
<keyword evidence="4" id="KW-0808">Transferase</keyword>
<evidence type="ECO:0000256" key="2">
    <source>
        <dbReference type="ARBA" id="ARBA00022448"/>
    </source>
</evidence>
<dbReference type="PROSITE" id="PS00372">
    <property type="entry name" value="PTS_EIIA_TYPE_2_HIS"/>
    <property type="match status" value="1"/>
</dbReference>
<protein>
    <submittedName>
        <fullName evidence="8">PTS system mannitol-specific transporter subunit IIA</fullName>
    </submittedName>
</protein>
<dbReference type="InterPro" id="IPR002178">
    <property type="entry name" value="PTS_EIIA_type-2_dom"/>
</dbReference>
<keyword evidence="5" id="KW-0598">Phosphotransferase system</keyword>
<dbReference type="PANTHER" id="PTHR36203">
    <property type="entry name" value="ASCORBATE-SPECIFIC PTS SYSTEM EIIA COMPONENT"/>
    <property type="match status" value="1"/>
</dbReference>
<keyword evidence="2" id="KW-0813">Transport</keyword>
<sequence>MLSQLLVKDRIAVLESVNDWQHAIDLVCEPLINDGSISEFYKEAIFRSTEELGPYYVVAPKIAMPHARPDEGAIKNALSLLIVKDGVSFKSSENDPVHLVLLLSAADSNQHIELITSISEFFCHEGDVEKVIASSSVQDIIEIIKNY</sequence>
<evidence type="ECO:0000256" key="4">
    <source>
        <dbReference type="ARBA" id="ARBA00022679"/>
    </source>
</evidence>
<proteinExistence type="predicted"/>
<dbReference type="STRING" id="1137799.GZ78_17990"/>
<dbReference type="PROSITE" id="PS51094">
    <property type="entry name" value="PTS_EIIA_TYPE_2"/>
    <property type="match status" value="1"/>
</dbReference>
<evidence type="ECO:0000313" key="9">
    <source>
        <dbReference type="Proteomes" id="UP000028073"/>
    </source>
</evidence>
<feature type="domain" description="PTS EIIA type-2" evidence="7">
    <location>
        <begin position="4"/>
        <end position="147"/>
    </location>
</feature>
<dbReference type="AlphaFoldDB" id="A0A081NGP6"/>
<reference evidence="8 9" key="1">
    <citation type="submission" date="2014-06" db="EMBL/GenBank/DDBJ databases">
        <title>Whole Genome Sequences of Three Symbiotic Endozoicomonas Bacteria.</title>
        <authorList>
            <person name="Neave M.J."/>
            <person name="Apprill A."/>
            <person name="Voolstra C.R."/>
        </authorList>
    </citation>
    <scope>NUCLEOTIDE SEQUENCE [LARGE SCALE GENOMIC DNA]</scope>
    <source>
        <strain evidence="8 9">DSM 25634</strain>
    </source>
</reference>
<evidence type="ECO:0000256" key="3">
    <source>
        <dbReference type="ARBA" id="ARBA00022490"/>
    </source>
</evidence>
<evidence type="ECO:0000259" key="7">
    <source>
        <dbReference type="PROSITE" id="PS51094"/>
    </source>
</evidence>
<dbReference type="RefSeq" id="WP_034838093.1">
    <property type="nucleotide sequence ID" value="NZ_JOKH01000003.1"/>
</dbReference>
<dbReference type="Proteomes" id="UP000028073">
    <property type="component" value="Unassembled WGS sequence"/>
</dbReference>
<dbReference type="CDD" id="cd00211">
    <property type="entry name" value="PTS_IIA_fru"/>
    <property type="match status" value="1"/>
</dbReference>
<keyword evidence="3" id="KW-0963">Cytoplasm</keyword>
<dbReference type="SUPFAM" id="SSF55804">
    <property type="entry name" value="Phoshotransferase/anion transport protein"/>
    <property type="match status" value="1"/>
</dbReference>
<accession>A0A081NGP6</accession>
<name>A0A081NGP6_9GAMM</name>